<reference evidence="2" key="1">
    <citation type="submission" date="2015-05" db="UniProtKB">
        <authorList>
            <consortium name="EnsemblMetazoa"/>
        </authorList>
    </citation>
    <scope>IDENTIFICATION</scope>
</reference>
<dbReference type="EMBL" id="ACPB03022263">
    <property type="status" value="NOT_ANNOTATED_CDS"/>
    <property type="molecule type" value="Genomic_DNA"/>
</dbReference>
<accession>T1HEL8</accession>
<dbReference type="EnsemblMetazoa" id="RPRC002490-RA">
    <property type="protein sequence ID" value="RPRC002490-PA"/>
    <property type="gene ID" value="RPRC002490"/>
</dbReference>
<evidence type="ECO:0000313" key="2">
    <source>
        <dbReference type="EnsemblMetazoa" id="RPRC002490-PA"/>
    </source>
</evidence>
<keyword evidence="3" id="KW-1185">Reference proteome</keyword>
<feature type="domain" description="Mos1 transposase HTH" evidence="1">
    <location>
        <begin position="5"/>
        <end position="46"/>
    </location>
</feature>
<evidence type="ECO:0000313" key="3">
    <source>
        <dbReference type="Proteomes" id="UP000015103"/>
    </source>
</evidence>
<organism evidence="2 3">
    <name type="scientific">Rhodnius prolixus</name>
    <name type="common">Triatomid bug</name>
    <dbReference type="NCBI Taxonomy" id="13249"/>
    <lineage>
        <taxon>Eukaryota</taxon>
        <taxon>Metazoa</taxon>
        <taxon>Ecdysozoa</taxon>
        <taxon>Arthropoda</taxon>
        <taxon>Hexapoda</taxon>
        <taxon>Insecta</taxon>
        <taxon>Pterygota</taxon>
        <taxon>Neoptera</taxon>
        <taxon>Paraneoptera</taxon>
        <taxon>Hemiptera</taxon>
        <taxon>Heteroptera</taxon>
        <taxon>Panheteroptera</taxon>
        <taxon>Cimicomorpha</taxon>
        <taxon>Reduviidae</taxon>
        <taxon>Triatominae</taxon>
        <taxon>Rhodnius</taxon>
    </lineage>
</organism>
<dbReference type="Pfam" id="PF17906">
    <property type="entry name" value="HTH_48"/>
    <property type="match status" value="1"/>
</dbReference>
<dbReference type="InterPro" id="IPR041426">
    <property type="entry name" value="Mos1_HTH"/>
</dbReference>
<dbReference type="VEuPathDB" id="VectorBase:RPRC002490"/>
<dbReference type="Proteomes" id="UP000015103">
    <property type="component" value="Unassembled WGS sequence"/>
</dbReference>
<dbReference type="InParanoid" id="T1HEL8"/>
<protein>
    <submittedName>
        <fullName evidence="2">HTH_48 domain-containing protein</fullName>
    </submittedName>
</protein>
<proteinExistence type="predicted"/>
<evidence type="ECO:0000259" key="1">
    <source>
        <dbReference type="Pfam" id="PF17906"/>
    </source>
</evidence>
<name>T1HEL8_RHOPR</name>
<dbReference type="HOGENOM" id="CLU_1770354_0_0_1"/>
<dbReference type="Gene3D" id="1.10.10.1450">
    <property type="match status" value="1"/>
</dbReference>
<dbReference type="AlphaFoldDB" id="T1HEL8"/>
<sequence>MDEKEFRVLIKHYFMKGKTPQETKEKLDKHYGGSAPSIRTVYKWFQSPFPSRQRTSSHLSSCGRKINGNRVPTRFTSPLFSRLGSLGLLFVPQYEEMAGGKKILFKRGDDCRNEWLFFRLGQILLFGRDQQTRAALDEVYKPKRRLC</sequence>